<feature type="region of interest" description="Disordered" evidence="1">
    <location>
        <begin position="1"/>
        <end position="20"/>
    </location>
</feature>
<gene>
    <name evidence="2" type="ORF">GXX24_06175</name>
</gene>
<evidence type="ECO:0000256" key="1">
    <source>
        <dbReference type="SAM" id="MobiDB-lite"/>
    </source>
</evidence>
<dbReference type="AlphaFoldDB" id="A0A832PMH2"/>
<protein>
    <submittedName>
        <fullName evidence="2">Fe-S cluster assembly protein SufD</fullName>
    </submittedName>
</protein>
<feature type="non-terminal residue" evidence="2">
    <location>
        <position position="106"/>
    </location>
</feature>
<organism evidence="2 3">
    <name type="scientific">Paracoccus solventivorans</name>
    <dbReference type="NCBI Taxonomy" id="53463"/>
    <lineage>
        <taxon>Bacteria</taxon>
        <taxon>Pseudomonadati</taxon>
        <taxon>Pseudomonadota</taxon>
        <taxon>Alphaproteobacteria</taxon>
        <taxon>Rhodobacterales</taxon>
        <taxon>Paracoccaceae</taxon>
        <taxon>Paracoccus</taxon>
    </lineage>
</organism>
<sequence length="106" mass="11131">MPEAALIQTPAVEGAPRHGPAAQILQARLAATPRPRANATDAARTDALDRLSAQGLPGPRHEYRRYTDPAPINAAVPNPVPLDAVSGDPALFAGVDKLRLVFVDGH</sequence>
<proteinExistence type="predicted"/>
<evidence type="ECO:0000313" key="3">
    <source>
        <dbReference type="Proteomes" id="UP000580830"/>
    </source>
</evidence>
<accession>A0A832PMH2</accession>
<name>A0A832PMH2_9RHOB</name>
<reference evidence="2 3" key="1">
    <citation type="journal article" date="2020" name="Biotechnol. Biofuels">
        <title>New insights from the biogas microbiome by comprehensive genome-resolved metagenomics of nearly 1600 species originating from multiple anaerobic digesters.</title>
        <authorList>
            <person name="Campanaro S."/>
            <person name="Treu L."/>
            <person name="Rodriguez-R L.M."/>
            <person name="Kovalovszki A."/>
            <person name="Ziels R.M."/>
            <person name="Maus I."/>
            <person name="Zhu X."/>
            <person name="Kougias P.G."/>
            <person name="Basile A."/>
            <person name="Luo G."/>
            <person name="Schluter A."/>
            <person name="Konstantinidis K.T."/>
            <person name="Angelidaki I."/>
        </authorList>
    </citation>
    <scope>NUCLEOTIDE SEQUENCE [LARGE SCALE GENOMIC DNA]</scope>
    <source>
        <strain evidence="2">AS04akNAM_125</strain>
    </source>
</reference>
<evidence type="ECO:0000313" key="2">
    <source>
        <dbReference type="EMBL" id="HHW33710.1"/>
    </source>
</evidence>
<dbReference type="Proteomes" id="UP000580830">
    <property type="component" value="Unassembled WGS sequence"/>
</dbReference>
<feature type="region of interest" description="Disordered" evidence="1">
    <location>
        <begin position="30"/>
        <end position="71"/>
    </location>
</feature>
<comment type="caution">
    <text evidence="2">The sequence shown here is derived from an EMBL/GenBank/DDBJ whole genome shotgun (WGS) entry which is preliminary data.</text>
</comment>
<dbReference type="EMBL" id="DULP01000088">
    <property type="protein sequence ID" value="HHW33710.1"/>
    <property type="molecule type" value="Genomic_DNA"/>
</dbReference>
<feature type="compositionally biased region" description="Low complexity" evidence="1">
    <location>
        <begin position="30"/>
        <end position="42"/>
    </location>
</feature>